<accession>A0A4V1AGL5</accession>
<evidence type="ECO:0000313" key="2">
    <source>
        <dbReference type="Proteomes" id="UP000291124"/>
    </source>
</evidence>
<organism evidence="1 2">
    <name type="scientific">Flavobacterium nackdongense</name>
    <dbReference type="NCBI Taxonomy" id="2547394"/>
    <lineage>
        <taxon>Bacteria</taxon>
        <taxon>Pseudomonadati</taxon>
        <taxon>Bacteroidota</taxon>
        <taxon>Flavobacteriia</taxon>
        <taxon>Flavobacteriales</taxon>
        <taxon>Flavobacteriaceae</taxon>
        <taxon>Flavobacterium</taxon>
    </lineage>
</organism>
<sequence length="463" mass="54196">MDKNILWSLRLGFSAKQAKSIEKNGLKKFLDLSFATNFDSKIPDFLSESPKTYAEFKEIRKKIKSSPDEKKQMLKKEGQTSAAMKAWWIRKMNQEEFPLREKMTCFWHNHYVSTFQKVKVNYWVFQHNQILRENAFGNFKTLTKKIIKSNAMVRYLDNVDNRKDKLNENLSRELLELFTLGIGNYTEQDIKNGAKGLAGLGIGEENAIYRKFFENNENFDYLGKNGNFKADEMVDIIFEQPNIPYLITRKILKWFIYDEPKEELVHYYGAYLKAMNFEIQPLLIKIFTEEFAKNNSGSKIKNPLEFSLQLMNELSIEDPNEKSIAFFLRAQGMDLFNQPNVKGWDGGNAWLTSQIFLQRNNVADLLCNGRSLTPGKKEMDENSMMKQNPKKQLNVKLDWNKEGNNKEIIAELTNRLLFQTDKNNQTDFEQLLKYDFDSKTDGSENAVLRLFNFMVKTPEFQLI</sequence>
<dbReference type="Pfam" id="PF08811">
    <property type="entry name" value="DUF1800"/>
    <property type="match status" value="1"/>
</dbReference>
<dbReference type="KEGG" id="fnk:E1750_06450"/>
<dbReference type="OrthoDB" id="9772295at2"/>
<evidence type="ECO:0000313" key="1">
    <source>
        <dbReference type="EMBL" id="QBN18462.1"/>
    </source>
</evidence>
<dbReference type="EMBL" id="CP037933">
    <property type="protein sequence ID" value="QBN18462.1"/>
    <property type="molecule type" value="Genomic_DNA"/>
</dbReference>
<proteinExistence type="predicted"/>
<dbReference type="AlphaFoldDB" id="A0A4V1AGL5"/>
<protein>
    <submittedName>
        <fullName evidence="1">DUF1800 domain-containing protein</fullName>
    </submittedName>
</protein>
<reference evidence="2" key="1">
    <citation type="submission" date="2019-03" db="EMBL/GenBank/DDBJ databases">
        <title>Flavobacterium sp.</title>
        <authorList>
            <person name="Kim H."/>
        </authorList>
    </citation>
    <scope>NUCLEOTIDE SEQUENCE [LARGE SCALE GENOMIC DNA]</scope>
    <source>
        <strain evidence="2">GS13</strain>
    </source>
</reference>
<keyword evidence="2" id="KW-1185">Reference proteome</keyword>
<name>A0A4V1AGL5_9FLAO</name>
<gene>
    <name evidence="1" type="ORF">E1750_06450</name>
</gene>
<dbReference type="InterPro" id="IPR014917">
    <property type="entry name" value="DUF1800"/>
</dbReference>
<dbReference type="Proteomes" id="UP000291124">
    <property type="component" value="Chromosome"/>
</dbReference>
<dbReference type="RefSeq" id="WP_133275986.1">
    <property type="nucleotide sequence ID" value="NZ_CP037933.1"/>
</dbReference>